<evidence type="ECO:0000256" key="1">
    <source>
        <dbReference type="ARBA" id="ARBA00022729"/>
    </source>
</evidence>
<evidence type="ECO:0000259" key="3">
    <source>
        <dbReference type="Pfam" id="PF00326"/>
    </source>
</evidence>
<protein>
    <submittedName>
        <fullName evidence="4">Esterase</fullName>
    </submittedName>
</protein>
<dbReference type="PANTHER" id="PTHR43037:SF1">
    <property type="entry name" value="BLL1128 PROTEIN"/>
    <property type="match status" value="1"/>
</dbReference>
<dbReference type="RefSeq" id="WP_046970715.1">
    <property type="nucleotide sequence ID" value="NZ_JPLA01000012.1"/>
</dbReference>
<dbReference type="Proteomes" id="UP000035481">
    <property type="component" value="Unassembled WGS sequence"/>
</dbReference>
<sequence length="263" mass="28332">MLMKRVGWMAASLLLGLAGSAQATDAHFVASEVTVDGHRYPFQVFVPTGWSADRAWPVVLFLHGSGERGSDNQAQLKQGLPPWLEKHGDAFPAVVVAPQAPDDTVWSGEVERAAVAALEQSIATYHGDRSRLYLTGLSMGGYGVWQLAVDHPGMFAAAAPVCGGILGLDDMPELKVYGVPSGADPYAWVASRVKPTPMWIFHGAIDDQVPPADSRAMNKALTHAGDEVRYTEFPGVNHGSWVPTYDSPALWPWMFAHRKATAG</sequence>
<dbReference type="PANTHER" id="PTHR43037">
    <property type="entry name" value="UNNAMED PRODUCT-RELATED"/>
    <property type="match status" value="1"/>
</dbReference>
<accession>A0A0G9H5B8</accession>
<reference evidence="4 5" key="1">
    <citation type="journal article" date="2015" name="Antonie Van Leeuwenhoek">
        <title>A phylogenomic and molecular marker based taxonomic framework for the order Xanthomonadales: proposal to transfer the families Algiphilaceae and Solimonadaceae to the order Nevskiales ord. nov. and to create a new family within the order Xanthomonadales, the family Rhodanobacteraceae fam. nov., containing the genus Rhodanobacter and its closest relatives.</title>
        <authorList>
            <person name="Naushad S."/>
            <person name="Adeolu M."/>
            <person name="Wong S."/>
            <person name="Sohail M."/>
            <person name="Schellhorn H.E."/>
            <person name="Gupta R.S."/>
        </authorList>
    </citation>
    <scope>NUCLEOTIDE SEQUENCE [LARGE SCALE GENOMIC DNA]</scope>
    <source>
        <strain evidence="4 5">DSM 16301</strain>
    </source>
</reference>
<dbReference type="AlphaFoldDB" id="A0A0G9H5B8"/>
<comment type="caution">
    <text evidence="4">The sequence shown here is derived from an EMBL/GenBank/DDBJ whole genome shotgun (WGS) entry which is preliminary data.</text>
</comment>
<name>A0A0G9H5B8_9GAMM</name>
<dbReference type="PATRIC" id="fig|1440762.4.peg.274"/>
<feature type="domain" description="Peptidase S9 prolyl oligopeptidase catalytic" evidence="3">
    <location>
        <begin position="115"/>
        <end position="245"/>
    </location>
</feature>
<dbReference type="GO" id="GO:0006508">
    <property type="term" value="P:proteolysis"/>
    <property type="evidence" value="ECO:0007669"/>
    <property type="project" value="InterPro"/>
</dbReference>
<dbReference type="InterPro" id="IPR029058">
    <property type="entry name" value="AB_hydrolase_fold"/>
</dbReference>
<dbReference type="GO" id="GO:0008236">
    <property type="term" value="F:serine-type peptidase activity"/>
    <property type="evidence" value="ECO:0007669"/>
    <property type="project" value="InterPro"/>
</dbReference>
<organism evidence="4 5">
    <name type="scientific">Dyella japonica DSM 16301</name>
    <dbReference type="NCBI Taxonomy" id="1440762"/>
    <lineage>
        <taxon>Bacteria</taxon>
        <taxon>Pseudomonadati</taxon>
        <taxon>Pseudomonadota</taxon>
        <taxon>Gammaproteobacteria</taxon>
        <taxon>Lysobacterales</taxon>
        <taxon>Rhodanobacteraceae</taxon>
        <taxon>Dyella</taxon>
    </lineage>
</organism>
<gene>
    <name evidence="4" type="ORF">Y882_04690</name>
</gene>
<evidence type="ECO:0000313" key="4">
    <source>
        <dbReference type="EMBL" id="KLD65035.1"/>
    </source>
</evidence>
<dbReference type="EMBL" id="JPLA01000012">
    <property type="protein sequence ID" value="KLD65035.1"/>
    <property type="molecule type" value="Genomic_DNA"/>
</dbReference>
<dbReference type="STRING" id="1440762.Y882_04690"/>
<dbReference type="InterPro" id="IPR050955">
    <property type="entry name" value="Plant_Biomass_Hydrol_Est"/>
</dbReference>
<proteinExistence type="predicted"/>
<dbReference type="InterPro" id="IPR001375">
    <property type="entry name" value="Peptidase_S9_cat"/>
</dbReference>
<dbReference type="Gene3D" id="3.40.50.1820">
    <property type="entry name" value="alpha/beta hydrolase"/>
    <property type="match status" value="1"/>
</dbReference>
<evidence type="ECO:0000256" key="2">
    <source>
        <dbReference type="SAM" id="SignalP"/>
    </source>
</evidence>
<evidence type="ECO:0000313" key="5">
    <source>
        <dbReference type="Proteomes" id="UP000035481"/>
    </source>
</evidence>
<feature type="chain" id="PRO_5002576785" evidence="2">
    <location>
        <begin position="24"/>
        <end position="263"/>
    </location>
</feature>
<feature type="signal peptide" evidence="2">
    <location>
        <begin position="1"/>
        <end position="23"/>
    </location>
</feature>
<keyword evidence="1 2" id="KW-0732">Signal</keyword>
<dbReference type="Pfam" id="PF00326">
    <property type="entry name" value="Peptidase_S9"/>
    <property type="match status" value="1"/>
</dbReference>
<dbReference type="SUPFAM" id="SSF53474">
    <property type="entry name" value="alpha/beta-Hydrolases"/>
    <property type="match status" value="1"/>
</dbReference>